<proteinExistence type="predicted"/>
<dbReference type="AlphaFoldDB" id="A0A017SUV2"/>
<evidence type="ECO:0000313" key="2">
    <source>
        <dbReference type="Proteomes" id="UP000019678"/>
    </source>
</evidence>
<reference evidence="1 2" key="1">
    <citation type="submission" date="2013-05" db="EMBL/GenBank/DDBJ databases">
        <title>Genome assembly of Chondromyces apiculatus DSM 436.</title>
        <authorList>
            <person name="Sharma G."/>
            <person name="Khatri I."/>
            <person name="Kaur C."/>
            <person name="Mayilraj S."/>
            <person name="Subramanian S."/>
        </authorList>
    </citation>
    <scope>NUCLEOTIDE SEQUENCE [LARGE SCALE GENOMIC DNA]</scope>
    <source>
        <strain evidence="1 2">DSM 436</strain>
    </source>
</reference>
<dbReference type="EMBL" id="ASRX01000113">
    <property type="protein sequence ID" value="EYF00395.1"/>
    <property type="molecule type" value="Genomic_DNA"/>
</dbReference>
<protein>
    <submittedName>
        <fullName evidence="1">Uncharacterized protein</fullName>
    </submittedName>
</protein>
<name>A0A017SUV2_9BACT</name>
<gene>
    <name evidence="1" type="ORF">CAP_0879</name>
</gene>
<dbReference type="Proteomes" id="UP000019678">
    <property type="component" value="Unassembled WGS sequence"/>
</dbReference>
<dbReference type="STRING" id="1192034.CAP_0879"/>
<organism evidence="1 2">
    <name type="scientific">Chondromyces apiculatus DSM 436</name>
    <dbReference type="NCBI Taxonomy" id="1192034"/>
    <lineage>
        <taxon>Bacteria</taxon>
        <taxon>Pseudomonadati</taxon>
        <taxon>Myxococcota</taxon>
        <taxon>Polyangia</taxon>
        <taxon>Polyangiales</taxon>
        <taxon>Polyangiaceae</taxon>
        <taxon>Chondromyces</taxon>
    </lineage>
</organism>
<keyword evidence="2" id="KW-1185">Reference proteome</keyword>
<comment type="caution">
    <text evidence="1">The sequence shown here is derived from an EMBL/GenBank/DDBJ whole genome shotgun (WGS) entry which is preliminary data.</text>
</comment>
<dbReference type="OrthoDB" id="8480708at2"/>
<sequence>MKAFIEDEVFRSPDFSLKALSLFTLSFQRGHPIELDESGAAFQRWLGRRGADDREACEFVIRFSLEQESRNPSRTRVIVATTSKSDWDAEVPRLTLNDALKLLEKPFRVLLEDSHTDRNFLLCMANERQRRFLEKAVRDGALRFDHGGGVERMTKEVEIDMRDDPSVRFTLWLLFDSDARRPGLPSHGVRKLAATCGPRIPHHQLRRRFIENYLTLNSLHGWAYSDRTRLRSRVPVFEAFMKMSDVQRHHYNMKRGFAGDGGAGAGTNRSGPGAGDLYDDLGDDNREALKGGFAQDIASLYAENVVQERDLHREGALAEMTPVIDDLIARIL</sequence>
<dbReference type="RefSeq" id="WP_044251455.1">
    <property type="nucleotide sequence ID" value="NZ_ASRX01000113.1"/>
</dbReference>
<dbReference type="eggNOG" id="ENOG5033GRZ">
    <property type="taxonomic scope" value="Bacteria"/>
</dbReference>
<evidence type="ECO:0000313" key="1">
    <source>
        <dbReference type="EMBL" id="EYF00395.1"/>
    </source>
</evidence>
<accession>A0A017SUV2</accession>